<protein>
    <recommendedName>
        <fullName evidence="11">Probable nicotinate-nucleotide adenylyltransferase</fullName>
        <ecNumber evidence="11">2.7.7.18</ecNumber>
    </recommendedName>
    <alternativeName>
        <fullName evidence="11">Deamido-NAD(+) diphosphorylase</fullName>
    </alternativeName>
    <alternativeName>
        <fullName evidence="11">Deamido-NAD(+) pyrophosphorylase</fullName>
    </alternativeName>
    <alternativeName>
        <fullName evidence="11">Nicotinate mononucleotide adenylyltransferase</fullName>
        <shortName evidence="11">NaMN adenylyltransferase</shortName>
    </alternativeName>
</protein>
<evidence type="ECO:0000256" key="9">
    <source>
        <dbReference type="ARBA" id="ARBA00023027"/>
    </source>
</evidence>
<evidence type="ECO:0000313" key="14">
    <source>
        <dbReference type="Proteomes" id="UP000837932"/>
    </source>
</evidence>
<feature type="domain" description="Cytidyltransferase-like" evidence="12">
    <location>
        <begin position="6"/>
        <end position="163"/>
    </location>
</feature>
<evidence type="ECO:0000256" key="4">
    <source>
        <dbReference type="ARBA" id="ARBA00022642"/>
    </source>
</evidence>
<dbReference type="Pfam" id="PF01467">
    <property type="entry name" value="CTP_transf_like"/>
    <property type="match status" value="1"/>
</dbReference>
<comment type="pathway">
    <text evidence="2 11">Cofactor biosynthesis; NAD(+) biosynthesis; deamido-NAD(+) from nicotinate D-ribonucleotide: step 1/1.</text>
</comment>
<keyword evidence="9 11" id="KW-0520">NAD</keyword>
<dbReference type="PANTHER" id="PTHR39321:SF3">
    <property type="entry name" value="PHOSPHOPANTETHEINE ADENYLYLTRANSFERASE"/>
    <property type="match status" value="1"/>
</dbReference>
<dbReference type="RefSeq" id="WP_238807582.1">
    <property type="nucleotide sequence ID" value="NZ_CAKLPY010000002.1"/>
</dbReference>
<proteinExistence type="inferred from homology"/>
<keyword evidence="5 11" id="KW-0808">Transferase</keyword>
<dbReference type="CDD" id="cd02165">
    <property type="entry name" value="NMNAT"/>
    <property type="match status" value="1"/>
</dbReference>
<evidence type="ECO:0000259" key="12">
    <source>
        <dbReference type="Pfam" id="PF01467"/>
    </source>
</evidence>
<dbReference type="Gene3D" id="3.40.50.620">
    <property type="entry name" value="HUPs"/>
    <property type="match status" value="1"/>
</dbReference>
<evidence type="ECO:0000256" key="3">
    <source>
        <dbReference type="ARBA" id="ARBA00009014"/>
    </source>
</evidence>
<dbReference type="PANTHER" id="PTHR39321">
    <property type="entry name" value="NICOTINATE-NUCLEOTIDE ADENYLYLTRANSFERASE-RELATED"/>
    <property type="match status" value="1"/>
</dbReference>
<dbReference type="GO" id="GO:0004515">
    <property type="term" value="F:nicotinate-nucleotide adenylyltransferase activity"/>
    <property type="evidence" value="ECO:0007669"/>
    <property type="project" value="UniProtKB-EC"/>
</dbReference>
<comment type="similarity">
    <text evidence="3 11">Belongs to the NadD family.</text>
</comment>
<keyword evidence="4 11" id="KW-0662">Pyridine nucleotide biosynthesis</keyword>
<evidence type="ECO:0000256" key="5">
    <source>
        <dbReference type="ARBA" id="ARBA00022679"/>
    </source>
</evidence>
<dbReference type="HAMAP" id="MF_00244">
    <property type="entry name" value="NaMN_adenylyltr"/>
    <property type="match status" value="1"/>
</dbReference>
<keyword evidence="7 11" id="KW-0547">Nucleotide-binding</keyword>
<reference evidence="13" key="1">
    <citation type="submission" date="2021-12" db="EMBL/GenBank/DDBJ databases">
        <authorList>
            <person name="Rodrigo-Torres L."/>
            <person name="Arahal R. D."/>
            <person name="Lucena T."/>
        </authorList>
    </citation>
    <scope>NUCLEOTIDE SEQUENCE</scope>
    <source>
        <strain evidence="13">CECT 8858</strain>
    </source>
</reference>
<evidence type="ECO:0000256" key="10">
    <source>
        <dbReference type="ARBA" id="ARBA00048721"/>
    </source>
</evidence>
<dbReference type="NCBIfam" id="TIGR00482">
    <property type="entry name" value="nicotinate (nicotinamide) nucleotide adenylyltransferase"/>
    <property type="match status" value="1"/>
</dbReference>
<accession>A0ABN8EYY9</accession>
<dbReference type="SUPFAM" id="SSF52374">
    <property type="entry name" value="Nucleotidylyl transferase"/>
    <property type="match status" value="1"/>
</dbReference>
<comment type="caution">
    <text evidence="13">The sequence shown here is derived from an EMBL/GenBank/DDBJ whole genome shotgun (WGS) entry which is preliminary data.</text>
</comment>
<keyword evidence="8 11" id="KW-0067">ATP-binding</keyword>
<organism evidence="13 14">
    <name type="scientific">Emticicia aquatica</name>
    <dbReference type="NCBI Taxonomy" id="1681835"/>
    <lineage>
        <taxon>Bacteria</taxon>
        <taxon>Pseudomonadati</taxon>
        <taxon>Bacteroidota</taxon>
        <taxon>Cytophagia</taxon>
        <taxon>Cytophagales</taxon>
        <taxon>Leadbetterellaceae</taxon>
        <taxon>Emticicia</taxon>
    </lineage>
</organism>
<gene>
    <name evidence="11 13" type="primary">nadD</name>
    <name evidence="13" type="ORF">EMA8858_03177</name>
</gene>
<dbReference type="EC" id="2.7.7.18" evidence="11"/>
<dbReference type="NCBIfam" id="TIGR00125">
    <property type="entry name" value="cyt_tran_rel"/>
    <property type="match status" value="1"/>
</dbReference>
<evidence type="ECO:0000256" key="7">
    <source>
        <dbReference type="ARBA" id="ARBA00022741"/>
    </source>
</evidence>
<evidence type="ECO:0000313" key="13">
    <source>
        <dbReference type="EMBL" id="CAH0997040.1"/>
    </source>
</evidence>
<dbReference type="InterPro" id="IPR004821">
    <property type="entry name" value="Cyt_trans-like"/>
</dbReference>
<comment type="function">
    <text evidence="1 11">Catalyzes the reversible adenylation of nicotinate mononucleotide (NaMN) to nicotinic acid adenine dinucleotide (NaAD).</text>
</comment>
<dbReference type="Proteomes" id="UP000837932">
    <property type="component" value="Unassembled WGS sequence"/>
</dbReference>
<evidence type="ECO:0000256" key="1">
    <source>
        <dbReference type="ARBA" id="ARBA00002324"/>
    </source>
</evidence>
<evidence type="ECO:0000256" key="8">
    <source>
        <dbReference type="ARBA" id="ARBA00022840"/>
    </source>
</evidence>
<dbReference type="NCBIfam" id="NF000840">
    <property type="entry name" value="PRK00071.1-3"/>
    <property type="match status" value="1"/>
</dbReference>
<evidence type="ECO:0000256" key="11">
    <source>
        <dbReference type="HAMAP-Rule" id="MF_00244"/>
    </source>
</evidence>
<dbReference type="InterPro" id="IPR005248">
    <property type="entry name" value="NadD/NMNAT"/>
</dbReference>
<dbReference type="EMBL" id="CAKLPY010000002">
    <property type="protein sequence ID" value="CAH0997040.1"/>
    <property type="molecule type" value="Genomic_DNA"/>
</dbReference>
<keyword evidence="14" id="KW-1185">Reference proteome</keyword>
<keyword evidence="6 11" id="KW-0548">Nucleotidyltransferase</keyword>
<sequence>MKIGLLFGSFNPIHVGHLIIANTMANCTDLEQVWFIVSPQNPFKKNKSLLHEFDRLTMVEKAISDNYKLKASDIEFSMPKPSYTIDTLTKLTERYPNHEFKLIMGEDNLVQFENWKNYDKILEYYELYVYPRPNTAEHNFKNHPKVKFVEAPLLDISATFIRNSIKAGKPIRYMVSDVVDEYIRWKKFYL</sequence>
<comment type="catalytic activity">
    <reaction evidence="10 11">
        <text>nicotinate beta-D-ribonucleotide + ATP + H(+) = deamido-NAD(+) + diphosphate</text>
        <dbReference type="Rhea" id="RHEA:22860"/>
        <dbReference type="ChEBI" id="CHEBI:15378"/>
        <dbReference type="ChEBI" id="CHEBI:30616"/>
        <dbReference type="ChEBI" id="CHEBI:33019"/>
        <dbReference type="ChEBI" id="CHEBI:57502"/>
        <dbReference type="ChEBI" id="CHEBI:58437"/>
        <dbReference type="EC" id="2.7.7.18"/>
    </reaction>
</comment>
<evidence type="ECO:0000256" key="6">
    <source>
        <dbReference type="ARBA" id="ARBA00022695"/>
    </source>
</evidence>
<dbReference type="InterPro" id="IPR014729">
    <property type="entry name" value="Rossmann-like_a/b/a_fold"/>
</dbReference>
<evidence type="ECO:0000256" key="2">
    <source>
        <dbReference type="ARBA" id="ARBA00005019"/>
    </source>
</evidence>
<name>A0ABN8EYY9_9BACT</name>